<dbReference type="EMBL" id="LR746267">
    <property type="protein sequence ID" value="CAA7394174.1"/>
    <property type="molecule type" value="Genomic_DNA"/>
</dbReference>
<evidence type="ECO:0000256" key="4">
    <source>
        <dbReference type="ARBA" id="ARBA00022538"/>
    </source>
</evidence>
<evidence type="ECO:0000313" key="15">
    <source>
        <dbReference type="Proteomes" id="UP000663760"/>
    </source>
</evidence>
<dbReference type="InterPro" id="IPR003855">
    <property type="entry name" value="K+_transporter"/>
</dbReference>
<dbReference type="Pfam" id="PF02705">
    <property type="entry name" value="K_trans"/>
    <property type="match status" value="1"/>
</dbReference>
<feature type="transmembrane region" description="Helical" evidence="10">
    <location>
        <begin position="491"/>
        <end position="510"/>
    </location>
</feature>
<evidence type="ECO:0000256" key="8">
    <source>
        <dbReference type="ARBA" id="ARBA00023065"/>
    </source>
</evidence>
<dbReference type="GO" id="GO:0015079">
    <property type="term" value="F:potassium ion transmembrane transporter activity"/>
    <property type="evidence" value="ECO:0007669"/>
    <property type="project" value="UniProtKB-UniRule"/>
</dbReference>
<name>A0A7I8KAC3_SPIIN</name>
<feature type="transmembrane region" description="Helical" evidence="10">
    <location>
        <begin position="204"/>
        <end position="222"/>
    </location>
</feature>
<evidence type="ECO:0000256" key="3">
    <source>
        <dbReference type="ARBA" id="ARBA00022448"/>
    </source>
</evidence>
<evidence type="ECO:0000256" key="10">
    <source>
        <dbReference type="RuleBase" id="RU321113"/>
    </source>
</evidence>
<evidence type="ECO:0000256" key="5">
    <source>
        <dbReference type="ARBA" id="ARBA00022692"/>
    </source>
</evidence>
<keyword evidence="6 10" id="KW-0630">Potassium</keyword>
<feature type="transmembrane region" description="Helical" evidence="10">
    <location>
        <begin position="282"/>
        <end position="300"/>
    </location>
</feature>
<reference evidence="14" key="1">
    <citation type="submission" date="2020-02" db="EMBL/GenBank/DDBJ databases">
        <authorList>
            <person name="Scholz U."/>
            <person name="Mascher M."/>
            <person name="Fiebig A."/>
        </authorList>
    </citation>
    <scope>NUCLEOTIDE SEQUENCE</scope>
</reference>
<feature type="transmembrane region" description="Helical" evidence="10">
    <location>
        <begin position="234"/>
        <end position="255"/>
    </location>
</feature>
<dbReference type="GO" id="GO:0016020">
    <property type="term" value="C:membrane"/>
    <property type="evidence" value="ECO:0007669"/>
    <property type="project" value="UniProtKB-SubCell"/>
</dbReference>
<dbReference type="PANTHER" id="PTHR30540">
    <property type="entry name" value="OSMOTIC STRESS POTASSIUM TRANSPORTER"/>
    <property type="match status" value="1"/>
</dbReference>
<organism evidence="14 15">
    <name type="scientific">Spirodela intermedia</name>
    <name type="common">Intermediate duckweed</name>
    <dbReference type="NCBI Taxonomy" id="51605"/>
    <lineage>
        <taxon>Eukaryota</taxon>
        <taxon>Viridiplantae</taxon>
        <taxon>Streptophyta</taxon>
        <taxon>Embryophyta</taxon>
        <taxon>Tracheophyta</taxon>
        <taxon>Spermatophyta</taxon>
        <taxon>Magnoliopsida</taxon>
        <taxon>Liliopsida</taxon>
        <taxon>Araceae</taxon>
        <taxon>Lemnoideae</taxon>
        <taxon>Spirodela</taxon>
    </lineage>
</organism>
<evidence type="ECO:0000259" key="12">
    <source>
        <dbReference type="Pfam" id="PF02705"/>
    </source>
</evidence>
<feature type="transmembrane region" description="Helical" evidence="10">
    <location>
        <begin position="35"/>
        <end position="55"/>
    </location>
</feature>
<feature type="region of interest" description="Disordered" evidence="11">
    <location>
        <begin position="1"/>
        <end position="23"/>
    </location>
</feature>
<dbReference type="Proteomes" id="UP000663760">
    <property type="component" value="Chromosome 4"/>
</dbReference>
<dbReference type="AlphaFoldDB" id="A0A7I8KAC3"/>
<evidence type="ECO:0000256" key="7">
    <source>
        <dbReference type="ARBA" id="ARBA00022989"/>
    </source>
</evidence>
<comment type="subcellular location">
    <subcellularLocation>
        <location evidence="1 10">Membrane</location>
        <topology evidence="1 10">Multi-pass membrane protein</topology>
    </subcellularLocation>
</comment>
<evidence type="ECO:0000259" key="13">
    <source>
        <dbReference type="Pfam" id="PF22776"/>
    </source>
</evidence>
<feature type="transmembrane region" description="Helical" evidence="10">
    <location>
        <begin position="352"/>
        <end position="379"/>
    </location>
</feature>
<comment type="similarity">
    <text evidence="2 10">Belongs to the HAK/KUP transporter (TC 2.A.72.3) family.</text>
</comment>
<keyword evidence="5 10" id="KW-0812">Transmembrane</keyword>
<evidence type="ECO:0000256" key="1">
    <source>
        <dbReference type="ARBA" id="ARBA00004141"/>
    </source>
</evidence>
<proteinExistence type="inferred from homology"/>
<comment type="function">
    <text evidence="10">Potassium transporter.</text>
</comment>
<feature type="domain" description="K+ potassium transporter integral membrane" evidence="12">
    <location>
        <begin position="37"/>
        <end position="529"/>
    </location>
</feature>
<keyword evidence="4 10" id="KW-0633">Potassium transport</keyword>
<feature type="transmembrane region" description="Helical" evidence="10">
    <location>
        <begin position="400"/>
        <end position="421"/>
    </location>
</feature>
<gene>
    <name evidence="14" type="ORF">SI8410_04004835</name>
</gene>
<sequence length="729" mass="79977">MAWVRWSSDGGDEAVESGGNRRSGSTWLRAHGSTLLLAYQSFGVVYGDLSISPIYVFKSTFSGRLRLHVEEEEEIFGVLSLVFWTITIIPLFKYIVFVIGADDNGEGGTFALYSLMCRRSKMGLLSTPQVAHEHLSALKPDPPTGETRTSSLIKEFFERHRSSRVLLLLTVLMATGMMIGDGVLTPTMSVLSAVSGVEVKISGLHEYSILIIACFILILLFAIQSFGTHRVGFLFAPIMISWLVSIGGVGIYNIARWNPSVVQALSPHYIIKFFKITQKDGWMSLGGIVLCITGAEAMFADLGHFSKTSIRLAFMGVVYPCLVLAYMGEAAYLTKHKEDLRRSFYKSIPEPIFWPVFIIATLATAVGSQAMISATFSIVSQCRAFRCFPRVKVVHTSGEVHGQIYIPEVNWALMVICLAVAVGFKDTTLIGNAYGLAVISVMVITTVLMLLVITTVWRRSLLAALCFAAVFGSVEMVYLSASLAKVPHSGWFPLALSLTVVAVMAAWHYGTWKKESFELQNKVSLDSILSFTQDLGLRRVAGVGVVYSGAGAGTSVPPAFAHFVTNFPALHSVLIFVSFKPLAIPRVPPEQRFLVARLGPPEHRLFCCVVWYGYKDSRSDSHAFEELLILKLAEFLRQEAAAAATTGGSAEKTVAAPLAAVEELMEAKEAGVAYLMGHTRVYARRSSPLLKKLAIDVFYGFLRRNCRRPADELGISPSSLIEIGMVYYV</sequence>
<evidence type="ECO:0000256" key="11">
    <source>
        <dbReference type="SAM" id="MobiDB-lite"/>
    </source>
</evidence>
<dbReference type="PANTHER" id="PTHR30540:SF88">
    <property type="entry name" value="POTASSIUM TRANSPORTER 13-RELATED"/>
    <property type="match status" value="1"/>
</dbReference>
<feature type="transmembrane region" description="Helical" evidence="10">
    <location>
        <begin position="165"/>
        <end position="184"/>
    </location>
</feature>
<dbReference type="Pfam" id="PF22776">
    <property type="entry name" value="K_trans_C"/>
    <property type="match status" value="1"/>
</dbReference>
<keyword evidence="15" id="KW-1185">Reference proteome</keyword>
<feature type="transmembrane region" description="Helical" evidence="10">
    <location>
        <begin position="433"/>
        <end position="453"/>
    </location>
</feature>
<feature type="transmembrane region" description="Helical" evidence="10">
    <location>
        <begin position="460"/>
        <end position="479"/>
    </location>
</feature>
<evidence type="ECO:0000256" key="2">
    <source>
        <dbReference type="ARBA" id="ARBA00008440"/>
    </source>
</evidence>
<feature type="transmembrane region" description="Helical" evidence="10">
    <location>
        <begin position="312"/>
        <end position="332"/>
    </location>
</feature>
<dbReference type="InterPro" id="IPR053951">
    <property type="entry name" value="K_trans_N"/>
</dbReference>
<protein>
    <recommendedName>
        <fullName evidence="10">Potassium transporter</fullName>
    </recommendedName>
</protein>
<dbReference type="InterPro" id="IPR053952">
    <property type="entry name" value="K_trans_C"/>
</dbReference>
<evidence type="ECO:0000256" key="6">
    <source>
        <dbReference type="ARBA" id="ARBA00022958"/>
    </source>
</evidence>
<evidence type="ECO:0000313" key="14">
    <source>
        <dbReference type="EMBL" id="CAA7394174.1"/>
    </source>
</evidence>
<dbReference type="NCBIfam" id="TIGR00794">
    <property type="entry name" value="kup"/>
    <property type="match status" value="1"/>
</dbReference>
<keyword evidence="3" id="KW-0813">Transport</keyword>
<dbReference type="OrthoDB" id="504708at2759"/>
<keyword evidence="9 10" id="KW-0472">Membrane</keyword>
<keyword evidence="8 10" id="KW-0406">Ion transport</keyword>
<keyword evidence="7 10" id="KW-1133">Transmembrane helix</keyword>
<evidence type="ECO:0000256" key="9">
    <source>
        <dbReference type="ARBA" id="ARBA00023136"/>
    </source>
</evidence>
<accession>A0A7I8KAC3</accession>
<feature type="transmembrane region" description="Helical" evidence="10">
    <location>
        <begin position="75"/>
        <end position="96"/>
    </location>
</feature>
<feature type="domain" description="K+ potassium transporter C-terminal" evidence="13">
    <location>
        <begin position="542"/>
        <end position="727"/>
    </location>
</feature>